<protein>
    <submittedName>
        <fullName evidence="2">Uncharacterized protein</fullName>
    </submittedName>
</protein>
<name>A0A2V1DGG0_9PLEO</name>
<evidence type="ECO:0000256" key="1">
    <source>
        <dbReference type="SAM" id="MobiDB-lite"/>
    </source>
</evidence>
<evidence type="ECO:0000313" key="2">
    <source>
        <dbReference type="EMBL" id="PVH96289.1"/>
    </source>
</evidence>
<feature type="compositionally biased region" description="Polar residues" evidence="1">
    <location>
        <begin position="68"/>
        <end position="102"/>
    </location>
</feature>
<feature type="compositionally biased region" description="Polar residues" evidence="1">
    <location>
        <begin position="115"/>
        <end position="124"/>
    </location>
</feature>
<dbReference type="OrthoDB" id="3937400at2759"/>
<dbReference type="EMBL" id="KZ805469">
    <property type="protein sequence ID" value="PVH96289.1"/>
    <property type="molecule type" value="Genomic_DNA"/>
</dbReference>
<feature type="compositionally biased region" description="Polar residues" evidence="1">
    <location>
        <begin position="159"/>
        <end position="175"/>
    </location>
</feature>
<dbReference type="Proteomes" id="UP000244855">
    <property type="component" value="Unassembled WGS sequence"/>
</dbReference>
<keyword evidence="3" id="KW-1185">Reference proteome</keyword>
<evidence type="ECO:0000313" key="3">
    <source>
        <dbReference type="Proteomes" id="UP000244855"/>
    </source>
</evidence>
<proteinExistence type="predicted"/>
<dbReference type="AlphaFoldDB" id="A0A2V1DGG0"/>
<feature type="compositionally biased region" description="Polar residues" evidence="1">
    <location>
        <begin position="136"/>
        <end position="145"/>
    </location>
</feature>
<gene>
    <name evidence="2" type="ORF">DM02DRAFT_674942</name>
</gene>
<sequence>MPTWTFSFPDPGGLYFYLAADVMFSRVDRYQRSEEAWQSCTPGGVNPLQPLMTARFMTHTTVMFEHATSTPAPVGTPNSPGPSSTKIPQQTQSIPSVPTETKGQADLPGGAPDSANPTQNVRNSKNNDHQHAPTMPGNSNNNGDQHASVIPINNDHQHAPNTPAIQQNAPATQANEPRPIVIPSTITGTRGDNIVLNSDRAGVILPNGATLFHGSQTTIDGTTFSLAPSGTAIIVDGSTIPIPTGFTFSAISVGDKNLAISLINISAEPARFAVLTINGVEVTITAVTDVSGGGVVQWP</sequence>
<feature type="region of interest" description="Disordered" evidence="1">
    <location>
        <begin position="68"/>
        <end position="192"/>
    </location>
</feature>
<accession>A0A2V1DGG0</accession>
<organism evidence="2 3">
    <name type="scientific">Periconia macrospinosa</name>
    <dbReference type="NCBI Taxonomy" id="97972"/>
    <lineage>
        <taxon>Eukaryota</taxon>
        <taxon>Fungi</taxon>
        <taxon>Dikarya</taxon>
        <taxon>Ascomycota</taxon>
        <taxon>Pezizomycotina</taxon>
        <taxon>Dothideomycetes</taxon>
        <taxon>Pleosporomycetidae</taxon>
        <taxon>Pleosporales</taxon>
        <taxon>Massarineae</taxon>
        <taxon>Periconiaceae</taxon>
        <taxon>Periconia</taxon>
    </lineage>
</organism>
<reference evidence="2 3" key="1">
    <citation type="journal article" date="2018" name="Sci. Rep.">
        <title>Comparative genomics provides insights into the lifestyle and reveals functional heterogeneity of dark septate endophytic fungi.</title>
        <authorList>
            <person name="Knapp D.G."/>
            <person name="Nemeth J.B."/>
            <person name="Barry K."/>
            <person name="Hainaut M."/>
            <person name="Henrissat B."/>
            <person name="Johnson J."/>
            <person name="Kuo A."/>
            <person name="Lim J.H.P."/>
            <person name="Lipzen A."/>
            <person name="Nolan M."/>
            <person name="Ohm R.A."/>
            <person name="Tamas L."/>
            <person name="Grigoriev I.V."/>
            <person name="Spatafora J.W."/>
            <person name="Nagy L.G."/>
            <person name="Kovacs G.M."/>
        </authorList>
    </citation>
    <scope>NUCLEOTIDE SEQUENCE [LARGE SCALE GENOMIC DNA]</scope>
    <source>
        <strain evidence="2 3">DSE2036</strain>
    </source>
</reference>